<dbReference type="InParanoid" id="A0A1Q6DX77"/>
<dbReference type="STRING" id="1903181.BTN85_1479"/>
<dbReference type="AlphaFoldDB" id="A0A1Q6DX77"/>
<evidence type="ECO:0000313" key="1">
    <source>
        <dbReference type="EMBL" id="OKY78974.1"/>
    </source>
</evidence>
<sequence length="42" mass="4449">MEGGFQSQRGLLPATVKSSQSRAKSIQKALFGEVPLGSSKEL</sequence>
<evidence type="ECO:0000313" key="2">
    <source>
        <dbReference type="Proteomes" id="UP000185744"/>
    </source>
</evidence>
<gene>
    <name evidence="1" type="ORF">BTN85_1479</name>
</gene>
<organism evidence="1 2">
    <name type="scientific">Methanohalarchaeum thermophilum</name>
    <dbReference type="NCBI Taxonomy" id="1903181"/>
    <lineage>
        <taxon>Archaea</taxon>
        <taxon>Methanobacteriati</taxon>
        <taxon>Methanobacteriota</taxon>
        <taxon>Methanonatronarchaeia</taxon>
        <taxon>Methanonatronarchaeales</taxon>
        <taxon>Methanonatronarchaeaceae</taxon>
        <taxon>Candidatus Methanohalarchaeum</taxon>
    </lineage>
</organism>
<accession>A0A1Q6DX77</accession>
<name>A0A1Q6DX77_METT1</name>
<dbReference type="Proteomes" id="UP000185744">
    <property type="component" value="Unassembled WGS sequence"/>
</dbReference>
<protein>
    <submittedName>
        <fullName evidence="1">Uncharacterized protein</fullName>
    </submittedName>
</protein>
<reference evidence="1" key="1">
    <citation type="submission" date="2016-12" db="EMBL/GenBank/DDBJ databases">
        <title>Discovery of methanogenic haloarchaea.</title>
        <authorList>
            <person name="Sorokin D.Y."/>
            <person name="Makarova K.S."/>
            <person name="Abbas B."/>
            <person name="Ferrer M."/>
            <person name="Golyshin P.N."/>
        </authorList>
    </citation>
    <scope>NUCLEOTIDE SEQUENCE [LARGE SCALE GENOMIC DNA]</scope>
    <source>
        <strain evidence="1">HMET1</strain>
    </source>
</reference>
<comment type="caution">
    <text evidence="1">The sequence shown here is derived from an EMBL/GenBank/DDBJ whole genome shotgun (WGS) entry which is preliminary data.</text>
</comment>
<dbReference type="EMBL" id="MSDW01000001">
    <property type="protein sequence ID" value="OKY78974.1"/>
    <property type="molecule type" value="Genomic_DNA"/>
</dbReference>
<keyword evidence="2" id="KW-1185">Reference proteome</keyword>
<proteinExistence type="predicted"/>